<dbReference type="AlphaFoldDB" id="A0A0C9VTR8"/>
<dbReference type="HOGENOM" id="CLU_2307850_0_0_1"/>
<evidence type="ECO:0000313" key="1">
    <source>
        <dbReference type="EMBL" id="KIJ45992.1"/>
    </source>
</evidence>
<reference evidence="1 2" key="1">
    <citation type="submission" date="2014-06" db="EMBL/GenBank/DDBJ databases">
        <title>Evolutionary Origins and Diversification of the Mycorrhizal Mutualists.</title>
        <authorList>
            <consortium name="DOE Joint Genome Institute"/>
            <consortium name="Mycorrhizal Genomics Consortium"/>
            <person name="Kohler A."/>
            <person name="Kuo A."/>
            <person name="Nagy L.G."/>
            <person name="Floudas D."/>
            <person name="Copeland A."/>
            <person name="Barry K.W."/>
            <person name="Cichocki N."/>
            <person name="Veneault-Fourrey C."/>
            <person name="LaButti K."/>
            <person name="Lindquist E.A."/>
            <person name="Lipzen A."/>
            <person name="Lundell T."/>
            <person name="Morin E."/>
            <person name="Murat C."/>
            <person name="Riley R."/>
            <person name="Ohm R."/>
            <person name="Sun H."/>
            <person name="Tunlid A."/>
            <person name="Henrissat B."/>
            <person name="Grigoriev I.V."/>
            <person name="Hibbett D.S."/>
            <person name="Martin F."/>
        </authorList>
    </citation>
    <scope>NUCLEOTIDE SEQUENCE [LARGE SCALE GENOMIC DNA]</scope>
    <source>
        <strain evidence="1 2">SS14</strain>
    </source>
</reference>
<keyword evidence="2" id="KW-1185">Reference proteome</keyword>
<name>A0A0C9VTR8_SPHS4</name>
<gene>
    <name evidence="1" type="ORF">M422DRAFT_250415</name>
</gene>
<dbReference type="Proteomes" id="UP000054279">
    <property type="component" value="Unassembled WGS sequence"/>
</dbReference>
<sequence length="100" mass="11304">MTPATIHEMARTLQQSFMDYCPNYVAADSPQRSFIALLRLFTAVSSSLPAVGIPSQATDIQHAIWNDFQACYDTFLRRLLEQCELRRDRDSDCDGGWSGL</sequence>
<evidence type="ECO:0000313" key="2">
    <source>
        <dbReference type="Proteomes" id="UP000054279"/>
    </source>
</evidence>
<dbReference type="EMBL" id="KN837109">
    <property type="protein sequence ID" value="KIJ45992.1"/>
    <property type="molecule type" value="Genomic_DNA"/>
</dbReference>
<proteinExistence type="predicted"/>
<protein>
    <submittedName>
        <fullName evidence="1">Uncharacterized protein</fullName>
    </submittedName>
</protein>
<accession>A0A0C9VTR8</accession>
<organism evidence="1 2">
    <name type="scientific">Sphaerobolus stellatus (strain SS14)</name>
    <dbReference type="NCBI Taxonomy" id="990650"/>
    <lineage>
        <taxon>Eukaryota</taxon>
        <taxon>Fungi</taxon>
        <taxon>Dikarya</taxon>
        <taxon>Basidiomycota</taxon>
        <taxon>Agaricomycotina</taxon>
        <taxon>Agaricomycetes</taxon>
        <taxon>Phallomycetidae</taxon>
        <taxon>Geastrales</taxon>
        <taxon>Sphaerobolaceae</taxon>
        <taxon>Sphaerobolus</taxon>
    </lineage>
</organism>